<feature type="non-terminal residue" evidence="2">
    <location>
        <position position="303"/>
    </location>
</feature>
<dbReference type="Proteomes" id="UP000824540">
    <property type="component" value="Unassembled WGS sequence"/>
</dbReference>
<feature type="domain" description="Zn(2)-C6 fungal-type" evidence="1">
    <location>
        <begin position="252"/>
        <end position="283"/>
    </location>
</feature>
<dbReference type="AlphaFoldDB" id="A0A8T2N3G9"/>
<dbReference type="PROSITE" id="PS00463">
    <property type="entry name" value="ZN2_CY6_FUNGAL_1"/>
    <property type="match status" value="1"/>
</dbReference>
<accession>A0A8T2N3G9</accession>
<dbReference type="EMBL" id="JAFBMS010000132">
    <property type="protein sequence ID" value="KAG9334985.1"/>
    <property type="molecule type" value="Genomic_DNA"/>
</dbReference>
<organism evidence="2 3">
    <name type="scientific">Albula glossodonta</name>
    <name type="common">roundjaw bonefish</name>
    <dbReference type="NCBI Taxonomy" id="121402"/>
    <lineage>
        <taxon>Eukaryota</taxon>
        <taxon>Metazoa</taxon>
        <taxon>Chordata</taxon>
        <taxon>Craniata</taxon>
        <taxon>Vertebrata</taxon>
        <taxon>Euteleostomi</taxon>
        <taxon>Actinopterygii</taxon>
        <taxon>Neopterygii</taxon>
        <taxon>Teleostei</taxon>
        <taxon>Albuliformes</taxon>
        <taxon>Albulidae</taxon>
        <taxon>Albula</taxon>
    </lineage>
</organism>
<evidence type="ECO:0000313" key="2">
    <source>
        <dbReference type="EMBL" id="KAG9334985.1"/>
    </source>
</evidence>
<sequence>MCSVERAPVGFSIYIVRKRRGIMTHCSDGVDDSRIGGVWVTHHTESKTEPENVSSLWDSQQYVSVSAQQQSLRFPVQRAAPVCQRNSRACASLRSVQLLCVSAIAQPALPCAAPVCQCNSRACASLRSVQLLCVSATAEPALPCAVYSSCVSAQQQSLRFPAQRAAPVCQRNSTACASLRSSCVSAQQQSLRFPAQCTAPVCQRNITACASLRSVQLMRCPAHQGDPAAAAALLPVSGRHLLLSHRARVHCACSHCARVHCACSHCARVHCACSHCARFHCACSHCARFKHTRHREAPHPPKG</sequence>
<dbReference type="GO" id="GO:0008270">
    <property type="term" value="F:zinc ion binding"/>
    <property type="evidence" value="ECO:0007669"/>
    <property type="project" value="InterPro"/>
</dbReference>
<dbReference type="InterPro" id="IPR001138">
    <property type="entry name" value="Zn2Cys6_DnaBD"/>
</dbReference>
<evidence type="ECO:0000313" key="3">
    <source>
        <dbReference type="Proteomes" id="UP000824540"/>
    </source>
</evidence>
<reference evidence="2" key="1">
    <citation type="thesis" date="2021" institute="BYU ScholarsArchive" country="Provo, UT, USA">
        <title>Applications of and Algorithms for Genome Assembly and Genomic Analyses with an Emphasis on Marine Teleosts.</title>
        <authorList>
            <person name="Pickett B.D."/>
        </authorList>
    </citation>
    <scope>NUCLEOTIDE SEQUENCE</scope>
    <source>
        <strain evidence="2">HI-2016</strain>
    </source>
</reference>
<name>A0A8T2N3G9_9TELE</name>
<dbReference type="GO" id="GO:0000981">
    <property type="term" value="F:DNA-binding transcription factor activity, RNA polymerase II-specific"/>
    <property type="evidence" value="ECO:0007669"/>
    <property type="project" value="InterPro"/>
</dbReference>
<gene>
    <name evidence="2" type="ORF">JZ751_006208</name>
</gene>
<protein>
    <recommendedName>
        <fullName evidence="1">Zn(2)-C6 fungal-type domain-containing protein</fullName>
    </recommendedName>
</protein>
<proteinExistence type="predicted"/>
<keyword evidence="3" id="KW-1185">Reference proteome</keyword>
<evidence type="ECO:0000259" key="1">
    <source>
        <dbReference type="PROSITE" id="PS00463"/>
    </source>
</evidence>
<comment type="caution">
    <text evidence="2">The sequence shown here is derived from an EMBL/GenBank/DDBJ whole genome shotgun (WGS) entry which is preliminary data.</text>
</comment>